<dbReference type="PANTHER" id="PTHR30537:SF5">
    <property type="entry name" value="HTH-TYPE TRANSCRIPTIONAL ACTIVATOR TTDR-RELATED"/>
    <property type="match status" value="1"/>
</dbReference>
<evidence type="ECO:0000313" key="7">
    <source>
        <dbReference type="Proteomes" id="UP001202831"/>
    </source>
</evidence>
<dbReference type="PANTHER" id="PTHR30537">
    <property type="entry name" value="HTH-TYPE TRANSCRIPTIONAL REGULATOR"/>
    <property type="match status" value="1"/>
</dbReference>
<dbReference type="PROSITE" id="PS50931">
    <property type="entry name" value="HTH_LYSR"/>
    <property type="match status" value="1"/>
</dbReference>
<dbReference type="InterPro" id="IPR058163">
    <property type="entry name" value="LysR-type_TF_proteobact-type"/>
</dbReference>
<dbReference type="EMBL" id="JAKIKT010000007">
    <property type="protein sequence ID" value="MCL2915451.1"/>
    <property type="molecule type" value="Genomic_DNA"/>
</dbReference>
<keyword evidence="2" id="KW-0805">Transcription regulation</keyword>
<protein>
    <submittedName>
        <fullName evidence="6">LysR family transcriptional regulator</fullName>
    </submittedName>
</protein>
<evidence type="ECO:0000256" key="2">
    <source>
        <dbReference type="ARBA" id="ARBA00023015"/>
    </source>
</evidence>
<dbReference type="RefSeq" id="WP_249250030.1">
    <property type="nucleotide sequence ID" value="NZ_JAKIKT010000007.1"/>
</dbReference>
<dbReference type="Gene3D" id="1.10.10.10">
    <property type="entry name" value="Winged helix-like DNA-binding domain superfamily/Winged helix DNA-binding domain"/>
    <property type="match status" value="1"/>
</dbReference>
<dbReference type="Pfam" id="PF00126">
    <property type="entry name" value="HTH_1"/>
    <property type="match status" value="1"/>
</dbReference>
<comment type="caution">
    <text evidence="6">The sequence shown here is derived from an EMBL/GenBank/DDBJ whole genome shotgun (WGS) entry which is preliminary data.</text>
</comment>
<keyword evidence="7" id="KW-1185">Reference proteome</keyword>
<reference evidence="6 7" key="1">
    <citation type="submission" date="2022-01" db="EMBL/GenBank/DDBJ databases">
        <title>Whole genome-based taxonomy of the Shewanellaceae.</title>
        <authorList>
            <person name="Martin-Rodriguez A.J."/>
        </authorList>
    </citation>
    <scope>NUCLEOTIDE SEQUENCE [LARGE SCALE GENOMIC DNA]</scope>
    <source>
        <strain evidence="6 7">DSM 21332</strain>
    </source>
</reference>
<dbReference type="InterPro" id="IPR036390">
    <property type="entry name" value="WH_DNA-bd_sf"/>
</dbReference>
<dbReference type="InterPro" id="IPR005119">
    <property type="entry name" value="LysR_subst-bd"/>
</dbReference>
<keyword evidence="4" id="KW-0804">Transcription</keyword>
<dbReference type="Pfam" id="PF03466">
    <property type="entry name" value="LysR_substrate"/>
    <property type="match status" value="1"/>
</dbReference>
<name>A0ABT0NCB4_9GAMM</name>
<evidence type="ECO:0000256" key="1">
    <source>
        <dbReference type="ARBA" id="ARBA00009437"/>
    </source>
</evidence>
<dbReference type="InterPro" id="IPR000847">
    <property type="entry name" value="LysR_HTH_N"/>
</dbReference>
<evidence type="ECO:0000256" key="4">
    <source>
        <dbReference type="ARBA" id="ARBA00023163"/>
    </source>
</evidence>
<evidence type="ECO:0000313" key="6">
    <source>
        <dbReference type="EMBL" id="MCL2915451.1"/>
    </source>
</evidence>
<dbReference type="Proteomes" id="UP001202831">
    <property type="component" value="Unassembled WGS sequence"/>
</dbReference>
<dbReference type="InterPro" id="IPR036388">
    <property type="entry name" value="WH-like_DNA-bd_sf"/>
</dbReference>
<dbReference type="SUPFAM" id="SSF53850">
    <property type="entry name" value="Periplasmic binding protein-like II"/>
    <property type="match status" value="1"/>
</dbReference>
<evidence type="ECO:0000256" key="3">
    <source>
        <dbReference type="ARBA" id="ARBA00023125"/>
    </source>
</evidence>
<sequence>MNIDHLKLFSRVAETQNISVAGREMSLSPAVASSYISKLETSLGTRLVHRTTRKVALTEEGEAFLSHARDVLDSVEAAYSSVGKGTQSPSGILRVTAPASFGRLHLMPGLKGFMEKYSDLTVDFRFSDAIVDMVEGGFDIAIRNAALEDSSLIARKLAADSRIVCASPGYLARFGVPATPAELKQHDCIHLSGSDSWTFKSGKDLVSVKTHAKFRTDNGDALRHACIDGLGIGINSVWSIHSQLARGELVQILRDYPLVSDTALWALYPSNRQLASKVRAFIDYYVEYFASKDCWHRFAD</sequence>
<accession>A0ABT0NCB4</accession>
<dbReference type="Gene3D" id="3.40.190.290">
    <property type="match status" value="1"/>
</dbReference>
<keyword evidence="3" id="KW-0238">DNA-binding</keyword>
<organism evidence="6 7">
    <name type="scientific">Shewanella corallii</name>
    <dbReference type="NCBI Taxonomy" id="560080"/>
    <lineage>
        <taxon>Bacteria</taxon>
        <taxon>Pseudomonadati</taxon>
        <taxon>Pseudomonadota</taxon>
        <taxon>Gammaproteobacteria</taxon>
        <taxon>Alteromonadales</taxon>
        <taxon>Shewanellaceae</taxon>
        <taxon>Shewanella</taxon>
    </lineage>
</organism>
<feature type="domain" description="HTH lysR-type" evidence="5">
    <location>
        <begin position="1"/>
        <end position="58"/>
    </location>
</feature>
<evidence type="ECO:0000259" key="5">
    <source>
        <dbReference type="PROSITE" id="PS50931"/>
    </source>
</evidence>
<dbReference type="SUPFAM" id="SSF46785">
    <property type="entry name" value="Winged helix' DNA-binding domain"/>
    <property type="match status" value="1"/>
</dbReference>
<dbReference type="CDD" id="cd08422">
    <property type="entry name" value="PBP2_CrgA_like"/>
    <property type="match status" value="1"/>
</dbReference>
<gene>
    <name evidence="6" type="ORF">L2725_16990</name>
</gene>
<proteinExistence type="inferred from homology"/>
<comment type="similarity">
    <text evidence="1">Belongs to the LysR transcriptional regulatory family.</text>
</comment>